<feature type="non-terminal residue" evidence="2">
    <location>
        <position position="78"/>
    </location>
</feature>
<dbReference type="Proteomes" id="UP000886611">
    <property type="component" value="Unassembled WGS sequence"/>
</dbReference>
<organism evidence="2 3">
    <name type="scientific">Polypterus senegalus</name>
    <name type="common">Senegal bichir</name>
    <dbReference type="NCBI Taxonomy" id="55291"/>
    <lineage>
        <taxon>Eukaryota</taxon>
        <taxon>Metazoa</taxon>
        <taxon>Chordata</taxon>
        <taxon>Craniata</taxon>
        <taxon>Vertebrata</taxon>
        <taxon>Euteleostomi</taxon>
        <taxon>Actinopterygii</taxon>
        <taxon>Polypteriformes</taxon>
        <taxon>Polypteridae</taxon>
        <taxon>Polypterus</taxon>
    </lineage>
</organism>
<proteinExistence type="predicted"/>
<evidence type="ECO:0000313" key="3">
    <source>
        <dbReference type="Proteomes" id="UP000886611"/>
    </source>
</evidence>
<dbReference type="AlphaFoldDB" id="A0A8X7XGT2"/>
<name>A0A8X7XGT2_POLSE</name>
<evidence type="ECO:0000256" key="1">
    <source>
        <dbReference type="SAM" id="Coils"/>
    </source>
</evidence>
<dbReference type="EMBL" id="JAATIS010000859">
    <property type="protein sequence ID" value="KAG2467125.1"/>
    <property type="molecule type" value="Genomic_DNA"/>
</dbReference>
<comment type="caution">
    <text evidence="2">The sequence shown here is derived from an EMBL/GenBank/DDBJ whole genome shotgun (WGS) entry which is preliminary data.</text>
</comment>
<feature type="coiled-coil region" evidence="1">
    <location>
        <begin position="39"/>
        <end position="72"/>
    </location>
</feature>
<keyword evidence="1" id="KW-0175">Coiled coil</keyword>
<sequence>MKYYWYSKKSGLHSFQSPFQFHQSSASALAHPRLHEGVIRDLERQAQKKANLLQLEEQIALTKELKREQKRLAESENC</sequence>
<dbReference type="Pfam" id="PF15786">
    <property type="entry name" value="PET117"/>
    <property type="match status" value="1"/>
</dbReference>
<feature type="non-terminal residue" evidence="2">
    <location>
        <position position="1"/>
    </location>
</feature>
<gene>
    <name evidence="2" type="primary">Pet117</name>
    <name evidence="2" type="ORF">GTO96_0010226</name>
</gene>
<dbReference type="InterPro" id="IPR031568">
    <property type="entry name" value="Pet117"/>
</dbReference>
<reference evidence="2 3" key="1">
    <citation type="journal article" date="2021" name="Cell">
        <title>Tracing the genetic footprints of vertebrate landing in non-teleost ray-finned fishes.</title>
        <authorList>
            <person name="Bi X."/>
            <person name="Wang K."/>
            <person name="Yang L."/>
            <person name="Pan H."/>
            <person name="Jiang H."/>
            <person name="Wei Q."/>
            <person name="Fang M."/>
            <person name="Yu H."/>
            <person name="Zhu C."/>
            <person name="Cai Y."/>
            <person name="He Y."/>
            <person name="Gan X."/>
            <person name="Zeng H."/>
            <person name="Yu D."/>
            <person name="Zhu Y."/>
            <person name="Jiang H."/>
            <person name="Qiu Q."/>
            <person name="Yang H."/>
            <person name="Zhang Y.E."/>
            <person name="Wang W."/>
            <person name="Zhu M."/>
            <person name="He S."/>
            <person name="Zhang G."/>
        </authorList>
    </citation>
    <scope>NUCLEOTIDE SEQUENCE [LARGE SCALE GENOMIC DNA]</scope>
    <source>
        <strain evidence="2">Bchr_013</strain>
    </source>
</reference>
<keyword evidence="3" id="KW-1185">Reference proteome</keyword>
<evidence type="ECO:0000313" key="2">
    <source>
        <dbReference type="EMBL" id="KAG2467125.1"/>
    </source>
</evidence>
<protein>
    <submittedName>
        <fullName evidence="2">PT117 protein</fullName>
    </submittedName>
</protein>
<accession>A0A8X7XGT2</accession>